<evidence type="ECO:0000256" key="1">
    <source>
        <dbReference type="SAM" id="SignalP"/>
    </source>
</evidence>
<protein>
    <submittedName>
        <fullName evidence="2">Uncharacterized protein</fullName>
    </submittedName>
</protein>
<feature type="signal peptide" evidence="1">
    <location>
        <begin position="1"/>
        <end position="32"/>
    </location>
</feature>
<organism evidence="2 3">
    <name type="scientific">Curtobacterium oceanosedimentum</name>
    <dbReference type="NCBI Taxonomy" id="465820"/>
    <lineage>
        <taxon>Bacteria</taxon>
        <taxon>Bacillati</taxon>
        <taxon>Actinomycetota</taxon>
        <taxon>Actinomycetes</taxon>
        <taxon>Micrococcales</taxon>
        <taxon>Microbacteriaceae</taxon>
        <taxon>Curtobacterium</taxon>
    </lineage>
</organism>
<evidence type="ECO:0000313" key="2">
    <source>
        <dbReference type="EMBL" id="KTR38606.1"/>
    </source>
</evidence>
<proteinExistence type="predicted"/>
<reference evidence="2 3" key="1">
    <citation type="journal article" date="2016" name="Front. Microbiol.">
        <title>Genomic Resource of Rice Seed Associated Bacteria.</title>
        <authorList>
            <person name="Midha S."/>
            <person name="Bansal K."/>
            <person name="Sharma S."/>
            <person name="Kumar N."/>
            <person name="Patil P.P."/>
            <person name="Chaudhry V."/>
            <person name="Patil P.B."/>
        </authorList>
    </citation>
    <scope>NUCLEOTIDE SEQUENCE [LARGE SCALE GENOMIC DNA]</scope>
    <source>
        <strain evidence="2 3">NS263</strain>
    </source>
</reference>
<gene>
    <name evidence="2" type="ORF">NS263_12845</name>
</gene>
<dbReference type="Proteomes" id="UP000078335">
    <property type="component" value="Unassembled WGS sequence"/>
</dbReference>
<comment type="caution">
    <text evidence="2">The sequence shown here is derived from an EMBL/GenBank/DDBJ whole genome shotgun (WGS) entry which is preliminary data.</text>
</comment>
<evidence type="ECO:0000313" key="3">
    <source>
        <dbReference type="Proteomes" id="UP000078335"/>
    </source>
</evidence>
<feature type="chain" id="PRO_5045794989" evidence="1">
    <location>
        <begin position="33"/>
        <end position="234"/>
    </location>
</feature>
<dbReference type="RefSeq" id="WP_058729657.1">
    <property type="nucleotide sequence ID" value="NZ_LDRB01000072.1"/>
</dbReference>
<name>A0ABR5S598_9MICO</name>
<keyword evidence="1" id="KW-0732">Signal</keyword>
<accession>A0ABR5S598</accession>
<keyword evidence="3" id="KW-1185">Reference proteome</keyword>
<sequence length="234" mass="23597">MVSIFFSTPLTARPLVATGAVVVALVSGLVTAPDPAAAAPRSSTTSTERGIRDLVEQAQSWEALTDSETTAAVAVWSGSGRTSSSGLPLDLARAQAFVTVDGTVLRLPFAEGADVLPESSVTAVLDGGHIRTWSELVLTPKTADSGRLQTWINGIAGLDRDVAAGPAARSTWWSRFSSCLNSAGVAAWAITALTIACSAACLVTAGVGCIACITAAGAATSGTISFCAGKASRG</sequence>
<dbReference type="EMBL" id="LDRB01000072">
    <property type="protein sequence ID" value="KTR38606.1"/>
    <property type="molecule type" value="Genomic_DNA"/>
</dbReference>